<proteinExistence type="predicted"/>
<keyword evidence="2" id="KW-1185">Reference proteome</keyword>
<protein>
    <submittedName>
        <fullName evidence="1">Uncharacterized protein</fullName>
    </submittedName>
</protein>
<dbReference type="RefSeq" id="WP_345128885.1">
    <property type="nucleotide sequence ID" value="NZ_BAABAT010000011.1"/>
</dbReference>
<evidence type="ECO:0000313" key="2">
    <source>
        <dbReference type="Proteomes" id="UP001500620"/>
    </source>
</evidence>
<reference evidence="2" key="1">
    <citation type="journal article" date="2019" name="Int. J. Syst. Evol. Microbiol.">
        <title>The Global Catalogue of Microorganisms (GCM) 10K type strain sequencing project: providing services to taxonomists for standard genome sequencing and annotation.</title>
        <authorList>
            <consortium name="The Broad Institute Genomics Platform"/>
            <consortium name="The Broad Institute Genome Sequencing Center for Infectious Disease"/>
            <person name="Wu L."/>
            <person name="Ma J."/>
        </authorList>
    </citation>
    <scope>NUCLEOTIDE SEQUENCE [LARGE SCALE GENOMIC DNA]</scope>
    <source>
        <strain evidence="2">JCM 17441</strain>
    </source>
</reference>
<dbReference type="InterPro" id="IPR011990">
    <property type="entry name" value="TPR-like_helical_dom_sf"/>
</dbReference>
<organism evidence="1 2">
    <name type="scientific">Dactylosporangium darangshiense</name>
    <dbReference type="NCBI Taxonomy" id="579108"/>
    <lineage>
        <taxon>Bacteria</taxon>
        <taxon>Bacillati</taxon>
        <taxon>Actinomycetota</taxon>
        <taxon>Actinomycetes</taxon>
        <taxon>Micromonosporales</taxon>
        <taxon>Micromonosporaceae</taxon>
        <taxon>Dactylosporangium</taxon>
    </lineage>
</organism>
<name>A0ABP8DAD5_9ACTN</name>
<dbReference type="Gene3D" id="1.25.40.10">
    <property type="entry name" value="Tetratricopeptide repeat domain"/>
    <property type="match status" value="1"/>
</dbReference>
<evidence type="ECO:0000313" key="1">
    <source>
        <dbReference type="EMBL" id="GAA4251204.1"/>
    </source>
</evidence>
<dbReference type="Proteomes" id="UP001500620">
    <property type="component" value="Unassembled WGS sequence"/>
</dbReference>
<accession>A0ABP8DAD5</accession>
<dbReference type="EMBL" id="BAABAT010000011">
    <property type="protein sequence ID" value="GAA4251204.1"/>
    <property type="molecule type" value="Genomic_DNA"/>
</dbReference>
<sequence>MSSASGAPECVETDFEGDNDLVAGVRALHADGDLSTARRCFDAAYARAEAGGDAPAMAEAALGFAGVWVHEHRTGSAAAVLEQRLGRLLGLLGRTEPDGALAVRIRARLGAERDYRDGRADAVLAALEEARASGDPVAHAEALSLAHHCLLGPEQRLLRREIAVELLAVSSRTGRRGDMVMGLLWWAVDLLLDGDRHAERRLAELRGLLERRDHLAAGYVADAIDVMREIRAGRFAEAERRAGECFERGRRAGDADAEGWYGAHLVTIRWYQGRLQELRPMLDRLVHAPTLSAVDNAYFAVHAVAAAEAGDLRTAAGALARLRGPSLKELPHSGSWLVTMHGIVEAARLLGDADLAAEAYELLLPHAELPAMVSLGVACFGSVHHALGVAAHASGRRDLAAEHLTRAVEHNRALGHWPAAEESRRALERIAPPQPERASCVRERQHWRLGWGERSVLIENSVGMLHLAVLLANSGTEIPAVELAMGVTGLAQAAGARSAPQAVLDQEAMRRYRHRVAELRREMESTSDGRRAAAARRESEALMAELAGSVGIGGRSRRFVDNAERARVAVGKAIRRAIARVEEADAQLGRHLRETVHTGRQCSYRPV</sequence>
<gene>
    <name evidence="1" type="ORF">GCM10022255_042890</name>
</gene>
<comment type="caution">
    <text evidence="1">The sequence shown here is derived from an EMBL/GenBank/DDBJ whole genome shotgun (WGS) entry which is preliminary data.</text>
</comment>